<dbReference type="InterPro" id="IPR029062">
    <property type="entry name" value="Class_I_gatase-like"/>
</dbReference>
<dbReference type="GO" id="GO:0004181">
    <property type="term" value="F:metallocarboxypeptidase activity"/>
    <property type="evidence" value="ECO:0007669"/>
    <property type="project" value="InterPro"/>
</dbReference>
<accession>A0A0W8FYB1</accession>
<dbReference type="CDD" id="cd06238">
    <property type="entry name" value="M14-like"/>
    <property type="match status" value="1"/>
</dbReference>
<dbReference type="SUPFAM" id="SSF52317">
    <property type="entry name" value="Class I glutamine amidotransferase-like"/>
    <property type="match status" value="1"/>
</dbReference>
<dbReference type="Gene3D" id="3.40.630.10">
    <property type="entry name" value="Zn peptidases"/>
    <property type="match status" value="1"/>
</dbReference>
<dbReference type="InterPro" id="IPR000834">
    <property type="entry name" value="Peptidase_M14"/>
</dbReference>
<dbReference type="SUPFAM" id="SSF53187">
    <property type="entry name" value="Zn-dependent exopeptidases"/>
    <property type="match status" value="1"/>
</dbReference>
<dbReference type="GO" id="GO:0006508">
    <property type="term" value="P:proteolysis"/>
    <property type="evidence" value="ECO:0007669"/>
    <property type="project" value="InterPro"/>
</dbReference>
<name>A0A0W8FYB1_9ZZZZ</name>
<dbReference type="GO" id="GO:0008270">
    <property type="term" value="F:zinc ion binding"/>
    <property type="evidence" value="ECO:0007669"/>
    <property type="project" value="InterPro"/>
</dbReference>
<protein>
    <recommendedName>
        <fullName evidence="1">Peptidase M14 domain-containing protein</fullName>
    </recommendedName>
</protein>
<sequence>MYYLIISSEENIVNIKSIKNNIQKLSDPRNTSSAQADELITATPLISMMMYSIHGNELSGTDASIQLAFQLAAGEDNETLELLDNVVTIIYPMENPDGRERFLSDVEQWKGNVPTDDTQSLPHWGTWPTGRTNHYHFDLNRDWFILSQPETRSRVSIMMEWFPQFVVDAHEMGSFSSFLFNPPREPINPYLDKKIQDWWNVFAKDQAAAMDKYGWSYYTREWLEDWFPGYGSSYPSFYGGVSILYEQARTAGLNVKRPEGRILTYAESVQHQYVSSIANLTTAAKNKSELMRTFYDIRKAGLTPYHPNGVKAYVFDVSENRSRIDSLMKVLEFQGVEIFQASEDFHVTKAKSYLDKKSTNKKFSERSYIIPLAQPHQALINAVLDFDTRLKTSFLKTERESLLKGNGSELYEVTSWSLPLAFAVDAYESYSLPSVKMERASFEKEEGKLVNPSPQYGYLIEYKDDNVIKFLKDLLEADAKVHSAKKEFKVENREYDNGTLLLRLEDNSKNIEETLTRIARKHSIEVIGVNTALAQSGADLGGGEFNLLEKPKAGFLVGQRSSIYNFGELWYLLDNGIGLKTSMLYLDNLGLYDLRKYNVLILPSSWGNLKDTFTKSVTGKLKTWIEEGGTLIAIGSSISVIADSSIAISNVKTRRDNLKKLNNYYKEVAENIAAQSVLIDSVKIWESASPQLTSVEPVIKIDEKEESERDRSYIKFMPQGSILNITLNDEHWLSNGVSKNLPVFYSSSYSFYGLNPAEVVGRLESPDKLRLSGLLWQEAQHRLAYASYLTRERLGRGQIISFADVPFFRAQFHGTARLFLNAIFLGPGMGASQAVEF</sequence>
<evidence type="ECO:0000259" key="1">
    <source>
        <dbReference type="Pfam" id="PF00246"/>
    </source>
</evidence>
<dbReference type="CDD" id="cd03143">
    <property type="entry name" value="A4_beta-galactosidase_middle_domain"/>
    <property type="match status" value="1"/>
</dbReference>
<dbReference type="AlphaFoldDB" id="A0A0W8FYB1"/>
<dbReference type="EMBL" id="LNQE01000606">
    <property type="protein sequence ID" value="KUG25762.1"/>
    <property type="molecule type" value="Genomic_DNA"/>
</dbReference>
<reference evidence="2" key="1">
    <citation type="journal article" date="2015" name="Proc. Natl. Acad. Sci. U.S.A.">
        <title>Networks of energetic and metabolic interactions define dynamics in microbial communities.</title>
        <authorList>
            <person name="Embree M."/>
            <person name="Liu J.K."/>
            <person name="Al-Bassam M.M."/>
            <person name="Zengler K."/>
        </authorList>
    </citation>
    <scope>NUCLEOTIDE SEQUENCE</scope>
</reference>
<proteinExistence type="predicted"/>
<comment type="caution">
    <text evidence="2">The sequence shown here is derived from an EMBL/GenBank/DDBJ whole genome shotgun (WGS) entry which is preliminary data.</text>
</comment>
<feature type="domain" description="Peptidase M14" evidence="1">
    <location>
        <begin position="52"/>
        <end position="146"/>
    </location>
</feature>
<organism evidence="2">
    <name type="scientific">hydrocarbon metagenome</name>
    <dbReference type="NCBI Taxonomy" id="938273"/>
    <lineage>
        <taxon>unclassified sequences</taxon>
        <taxon>metagenomes</taxon>
        <taxon>ecological metagenomes</taxon>
    </lineage>
</organism>
<gene>
    <name evidence="2" type="ORF">ASZ90_004412</name>
</gene>
<evidence type="ECO:0000313" key="2">
    <source>
        <dbReference type="EMBL" id="KUG25762.1"/>
    </source>
</evidence>
<dbReference type="Pfam" id="PF00246">
    <property type="entry name" value="Peptidase_M14"/>
    <property type="match status" value="1"/>
</dbReference>